<name>A0ABD2PC55_9CUCU</name>
<dbReference type="EMBL" id="JABFTP020000185">
    <property type="protein sequence ID" value="KAL3288231.1"/>
    <property type="molecule type" value="Genomic_DNA"/>
</dbReference>
<keyword evidence="1" id="KW-0175">Coiled coil</keyword>
<evidence type="ECO:0000313" key="2">
    <source>
        <dbReference type="EMBL" id="KAL3288231.1"/>
    </source>
</evidence>
<comment type="caution">
    <text evidence="2">The sequence shown here is derived from an EMBL/GenBank/DDBJ whole genome shotgun (WGS) entry which is preliminary data.</text>
</comment>
<evidence type="ECO:0000313" key="3">
    <source>
        <dbReference type="Proteomes" id="UP001516400"/>
    </source>
</evidence>
<feature type="non-terminal residue" evidence="2">
    <location>
        <position position="91"/>
    </location>
</feature>
<protein>
    <submittedName>
        <fullName evidence="2">Uncharacterized protein</fullName>
    </submittedName>
</protein>
<evidence type="ECO:0000256" key="1">
    <source>
        <dbReference type="SAM" id="Coils"/>
    </source>
</evidence>
<sequence>MVELTAITKNLKEFAVEFYGEKIHDLERKLKDIDVFDKKQFNLEMATLRAENIKVKNEMNAFQQAAEMNDVDVEIPERKNESNLEVVKEVS</sequence>
<feature type="coiled-coil region" evidence="1">
    <location>
        <begin position="38"/>
        <end position="65"/>
    </location>
</feature>
<dbReference type="Proteomes" id="UP001516400">
    <property type="component" value="Unassembled WGS sequence"/>
</dbReference>
<organism evidence="2 3">
    <name type="scientific">Cryptolaemus montrouzieri</name>
    <dbReference type="NCBI Taxonomy" id="559131"/>
    <lineage>
        <taxon>Eukaryota</taxon>
        <taxon>Metazoa</taxon>
        <taxon>Ecdysozoa</taxon>
        <taxon>Arthropoda</taxon>
        <taxon>Hexapoda</taxon>
        <taxon>Insecta</taxon>
        <taxon>Pterygota</taxon>
        <taxon>Neoptera</taxon>
        <taxon>Endopterygota</taxon>
        <taxon>Coleoptera</taxon>
        <taxon>Polyphaga</taxon>
        <taxon>Cucujiformia</taxon>
        <taxon>Coccinelloidea</taxon>
        <taxon>Coccinellidae</taxon>
        <taxon>Scymninae</taxon>
        <taxon>Scymnini</taxon>
        <taxon>Cryptolaemus</taxon>
    </lineage>
</organism>
<accession>A0ABD2PC55</accession>
<reference evidence="2 3" key="1">
    <citation type="journal article" date="2021" name="BMC Biol.">
        <title>Horizontally acquired antibacterial genes associated with adaptive radiation of ladybird beetles.</title>
        <authorList>
            <person name="Li H.S."/>
            <person name="Tang X.F."/>
            <person name="Huang Y.H."/>
            <person name="Xu Z.Y."/>
            <person name="Chen M.L."/>
            <person name="Du X.Y."/>
            <person name="Qiu B.Y."/>
            <person name="Chen P.T."/>
            <person name="Zhang W."/>
            <person name="Slipinski A."/>
            <person name="Escalona H.E."/>
            <person name="Waterhouse R.M."/>
            <person name="Zwick A."/>
            <person name="Pang H."/>
        </authorList>
    </citation>
    <scope>NUCLEOTIDE SEQUENCE [LARGE SCALE GENOMIC DNA]</scope>
    <source>
        <strain evidence="2">SYSU2018</strain>
    </source>
</reference>
<keyword evidence="3" id="KW-1185">Reference proteome</keyword>
<gene>
    <name evidence="2" type="ORF">HHI36_002680</name>
</gene>
<dbReference type="AlphaFoldDB" id="A0ABD2PC55"/>
<proteinExistence type="predicted"/>